<reference evidence="3" key="1">
    <citation type="journal article" date="2019" name="Int. J. Syst. Evol. Microbiol.">
        <title>The Global Catalogue of Microorganisms (GCM) 10K type strain sequencing project: providing services to taxonomists for standard genome sequencing and annotation.</title>
        <authorList>
            <consortium name="The Broad Institute Genomics Platform"/>
            <consortium name="The Broad Institute Genome Sequencing Center for Infectious Disease"/>
            <person name="Wu L."/>
            <person name="Ma J."/>
        </authorList>
    </citation>
    <scope>NUCLEOTIDE SEQUENCE [LARGE SCALE GENOMIC DNA]</scope>
    <source>
        <strain evidence="3">CGMCC 1.6774</strain>
    </source>
</reference>
<dbReference type="InterPro" id="IPR019027">
    <property type="entry name" value="Pilus_biogenesis_CpaD-related"/>
</dbReference>
<evidence type="ECO:0000256" key="1">
    <source>
        <dbReference type="SAM" id="MobiDB-lite"/>
    </source>
</evidence>
<evidence type="ECO:0000313" key="2">
    <source>
        <dbReference type="EMBL" id="MFD2184659.1"/>
    </source>
</evidence>
<organism evidence="2 3">
    <name type="scientific">Rhodoplanes azumiensis</name>
    <dbReference type="NCBI Taxonomy" id="1897628"/>
    <lineage>
        <taxon>Bacteria</taxon>
        <taxon>Pseudomonadati</taxon>
        <taxon>Pseudomonadota</taxon>
        <taxon>Alphaproteobacteria</taxon>
        <taxon>Hyphomicrobiales</taxon>
        <taxon>Nitrobacteraceae</taxon>
        <taxon>Rhodoplanes</taxon>
    </lineage>
</organism>
<dbReference type="InterPro" id="IPR013361">
    <property type="entry name" value="Pilus_CpaD"/>
</dbReference>
<dbReference type="RefSeq" id="WP_378479799.1">
    <property type="nucleotide sequence ID" value="NZ_JBHUIW010000032.1"/>
</dbReference>
<accession>A0ABW5ANW3</accession>
<dbReference type="NCBIfam" id="TIGR02522">
    <property type="entry name" value="pilus_cpaD"/>
    <property type="match status" value="1"/>
</dbReference>
<keyword evidence="3" id="KW-1185">Reference proteome</keyword>
<comment type="caution">
    <text evidence="2">The sequence shown here is derived from an EMBL/GenBank/DDBJ whole genome shotgun (WGS) entry which is preliminary data.</text>
</comment>
<name>A0ABW5ANW3_9BRAD</name>
<evidence type="ECO:0000313" key="3">
    <source>
        <dbReference type="Proteomes" id="UP001597314"/>
    </source>
</evidence>
<proteinExistence type="predicted"/>
<feature type="region of interest" description="Disordered" evidence="1">
    <location>
        <begin position="1"/>
        <end position="26"/>
    </location>
</feature>
<dbReference type="Proteomes" id="UP001597314">
    <property type="component" value="Unassembled WGS sequence"/>
</dbReference>
<dbReference type="Pfam" id="PF09476">
    <property type="entry name" value="Pilus_CpaD"/>
    <property type="match status" value="1"/>
</dbReference>
<sequence>MTRADPTNPMGRCRRPAPRRAPDRAPRAAPVLRAVAVLLLATALGGCLGTRDRVVTASPPNDYRLRHPIAIQEGDQTTELFIGANRGGLTPNQRALVASFARTWSREATGGIVIELPAGTPNERAAADALPEVQAILQAGGLPANAIYVQPYRPDGPNKIATMKLRYPRMVAEAGPCGLWPDDLGPSYANPEYMANRPYHNFGCATQRNLAAMVDDPHDLVQPRGETSIPTSRRTVVLDKYRKGEATGGIYPKEDKGKISDVGK</sequence>
<protein>
    <submittedName>
        <fullName evidence="2">CpaD family pilus assembly protein</fullName>
    </submittedName>
</protein>
<dbReference type="EMBL" id="JBHUIW010000032">
    <property type="protein sequence ID" value="MFD2184659.1"/>
    <property type="molecule type" value="Genomic_DNA"/>
</dbReference>
<gene>
    <name evidence="2" type="ORF">ACFSOX_21105</name>
</gene>